<sequence>MLVISHGVLAELLPVLFVVLMRYLCLKIAVVFGETKAATARLVFGSTEPSDLGCRSSSCSCDFLHHPDSCVCPLLKGFGVSLEFELHINADSKEVSRPTEQCPSYSLSRESFEGSLRRFLFQKLFQDL</sequence>
<reference evidence="2 3" key="1">
    <citation type="submission" date="2019-05" db="EMBL/GenBank/DDBJ databases">
        <title>Another draft genome of Portunus trituberculatus and its Hox gene families provides insights of decapod evolution.</title>
        <authorList>
            <person name="Jeong J.-H."/>
            <person name="Song I."/>
            <person name="Kim S."/>
            <person name="Choi T."/>
            <person name="Kim D."/>
            <person name="Ryu S."/>
            <person name="Kim W."/>
        </authorList>
    </citation>
    <scope>NUCLEOTIDE SEQUENCE [LARGE SCALE GENOMIC DNA]</scope>
    <source>
        <tissue evidence="2">Muscle</tissue>
    </source>
</reference>
<keyword evidence="1" id="KW-0812">Transmembrane</keyword>
<dbReference type="Proteomes" id="UP000324222">
    <property type="component" value="Unassembled WGS sequence"/>
</dbReference>
<evidence type="ECO:0000313" key="3">
    <source>
        <dbReference type="Proteomes" id="UP000324222"/>
    </source>
</evidence>
<protein>
    <submittedName>
        <fullName evidence="2">Uncharacterized protein</fullName>
    </submittedName>
</protein>
<keyword evidence="1" id="KW-1133">Transmembrane helix</keyword>
<dbReference type="EMBL" id="VSRR010023916">
    <property type="protein sequence ID" value="MPC65849.1"/>
    <property type="molecule type" value="Genomic_DNA"/>
</dbReference>
<keyword evidence="3" id="KW-1185">Reference proteome</keyword>
<keyword evidence="1" id="KW-0472">Membrane</keyword>
<evidence type="ECO:0000313" key="2">
    <source>
        <dbReference type="EMBL" id="MPC65849.1"/>
    </source>
</evidence>
<organism evidence="2 3">
    <name type="scientific">Portunus trituberculatus</name>
    <name type="common">Swimming crab</name>
    <name type="synonym">Neptunus trituberculatus</name>
    <dbReference type="NCBI Taxonomy" id="210409"/>
    <lineage>
        <taxon>Eukaryota</taxon>
        <taxon>Metazoa</taxon>
        <taxon>Ecdysozoa</taxon>
        <taxon>Arthropoda</taxon>
        <taxon>Crustacea</taxon>
        <taxon>Multicrustacea</taxon>
        <taxon>Malacostraca</taxon>
        <taxon>Eumalacostraca</taxon>
        <taxon>Eucarida</taxon>
        <taxon>Decapoda</taxon>
        <taxon>Pleocyemata</taxon>
        <taxon>Brachyura</taxon>
        <taxon>Eubrachyura</taxon>
        <taxon>Portunoidea</taxon>
        <taxon>Portunidae</taxon>
        <taxon>Portuninae</taxon>
        <taxon>Portunus</taxon>
    </lineage>
</organism>
<name>A0A5B7H7N3_PORTR</name>
<gene>
    <name evidence="2" type="ORF">E2C01_059985</name>
</gene>
<evidence type="ECO:0000256" key="1">
    <source>
        <dbReference type="SAM" id="Phobius"/>
    </source>
</evidence>
<dbReference type="AlphaFoldDB" id="A0A5B7H7N3"/>
<proteinExistence type="predicted"/>
<feature type="transmembrane region" description="Helical" evidence="1">
    <location>
        <begin position="12"/>
        <end position="32"/>
    </location>
</feature>
<comment type="caution">
    <text evidence="2">The sequence shown here is derived from an EMBL/GenBank/DDBJ whole genome shotgun (WGS) entry which is preliminary data.</text>
</comment>
<accession>A0A5B7H7N3</accession>